<evidence type="ECO:0000313" key="1">
    <source>
        <dbReference type="EMBL" id="MVW64337.1"/>
    </source>
</evidence>
<accession>A0A7X3KB61</accession>
<dbReference type="Proteomes" id="UP000443353">
    <property type="component" value="Unassembled WGS sequence"/>
</dbReference>
<dbReference type="RefSeq" id="WP_160410820.1">
    <property type="nucleotide sequence ID" value="NZ_WSES01000013.1"/>
</dbReference>
<evidence type="ECO:0000313" key="2">
    <source>
        <dbReference type="Proteomes" id="UP000443353"/>
    </source>
</evidence>
<dbReference type="EMBL" id="WSES01000013">
    <property type="protein sequence ID" value="MVW64337.1"/>
    <property type="molecule type" value="Genomic_DNA"/>
</dbReference>
<dbReference type="AlphaFoldDB" id="A0A7X3KB61"/>
<keyword evidence="2" id="KW-1185">Reference proteome</keyword>
<proteinExistence type="predicted"/>
<name>A0A7X3KB61_9BURK</name>
<sequence>MNIDELMAVLAEARKELGGDADVLRYDYGTSNETDLVRIEVARPVTFLIYEIGKGTPIRTQDDSRGTPSILGLLLD</sequence>
<gene>
    <name evidence="1" type="ORF">GPY61_30875</name>
</gene>
<comment type="caution">
    <text evidence="1">The sequence shown here is derived from an EMBL/GenBank/DDBJ whole genome shotgun (WGS) entry which is preliminary data.</text>
</comment>
<reference evidence="1 2" key="1">
    <citation type="submission" date="2019-12" db="EMBL/GenBank/DDBJ databases">
        <authorList>
            <person name="Li C."/>
            <person name="Zhao J."/>
        </authorList>
    </citation>
    <scope>NUCLEOTIDE SEQUENCE [LARGE SCALE GENOMIC DNA]</scope>
    <source>
        <strain evidence="1 2">NEAU-DD11</strain>
    </source>
</reference>
<protein>
    <submittedName>
        <fullName evidence="1">Uncharacterized protein</fullName>
    </submittedName>
</protein>
<organism evidence="1 2">
    <name type="scientific">Massilia cellulosiltytica</name>
    <dbReference type="NCBI Taxonomy" id="2683234"/>
    <lineage>
        <taxon>Bacteria</taxon>
        <taxon>Pseudomonadati</taxon>
        <taxon>Pseudomonadota</taxon>
        <taxon>Betaproteobacteria</taxon>
        <taxon>Burkholderiales</taxon>
        <taxon>Oxalobacteraceae</taxon>
        <taxon>Telluria group</taxon>
        <taxon>Massilia</taxon>
    </lineage>
</organism>